<dbReference type="EMBL" id="SDMP01000014">
    <property type="protein sequence ID" value="RYR15445.1"/>
    <property type="molecule type" value="Genomic_DNA"/>
</dbReference>
<feature type="region of interest" description="Disordered" evidence="1">
    <location>
        <begin position="126"/>
        <end position="147"/>
    </location>
</feature>
<proteinExistence type="predicted"/>
<evidence type="ECO:0000313" key="3">
    <source>
        <dbReference type="Proteomes" id="UP000289738"/>
    </source>
</evidence>
<organism evidence="2 3">
    <name type="scientific">Arachis hypogaea</name>
    <name type="common">Peanut</name>
    <dbReference type="NCBI Taxonomy" id="3818"/>
    <lineage>
        <taxon>Eukaryota</taxon>
        <taxon>Viridiplantae</taxon>
        <taxon>Streptophyta</taxon>
        <taxon>Embryophyta</taxon>
        <taxon>Tracheophyta</taxon>
        <taxon>Spermatophyta</taxon>
        <taxon>Magnoliopsida</taxon>
        <taxon>eudicotyledons</taxon>
        <taxon>Gunneridae</taxon>
        <taxon>Pentapetalae</taxon>
        <taxon>rosids</taxon>
        <taxon>fabids</taxon>
        <taxon>Fabales</taxon>
        <taxon>Fabaceae</taxon>
        <taxon>Papilionoideae</taxon>
        <taxon>50 kb inversion clade</taxon>
        <taxon>dalbergioids sensu lato</taxon>
        <taxon>Dalbergieae</taxon>
        <taxon>Pterocarpus clade</taxon>
        <taxon>Arachis</taxon>
    </lineage>
</organism>
<sequence length="265" mass="29441">METVRNRKGTTPQLDNNLVSQGCLRKEGKQAFRNLLSPIQIGQLNIHVIWEGQILLVPQNFTLGKQAGNEGFEYVVFKTTDWVCAGKKLALWNRSESSGGGSGNGDGGSNGGSCLVGEERGEFCRGNGDSYGRQRRKRRKKEEKERGYSALDQTSDFFSLLALLHIHIRASLEQKQGLGRPCVMGMRDPLPPSLTSPRGCVADTIQQSQQNDPWVTTTTIKDRCLGHPCCLPNDLGVFGVHFGEERSPFECFERPTFMFGNLLEF</sequence>
<name>A0A444ZMV8_ARAHY</name>
<accession>A0A444ZMV8</accession>
<gene>
    <name evidence="2" type="ORF">Ahy_B04g072192</name>
</gene>
<dbReference type="InterPro" id="IPR006044">
    <property type="entry name" value="11S_seedstore_pln"/>
</dbReference>
<protein>
    <submittedName>
        <fullName evidence="2">Uncharacterized protein</fullName>
    </submittedName>
</protein>
<comment type="caution">
    <text evidence="2">The sequence shown here is derived from an EMBL/GenBank/DDBJ whole genome shotgun (WGS) entry which is preliminary data.</text>
</comment>
<reference evidence="2 3" key="1">
    <citation type="submission" date="2019-01" db="EMBL/GenBank/DDBJ databases">
        <title>Sequencing of cultivated peanut Arachis hypogaea provides insights into genome evolution and oil improvement.</title>
        <authorList>
            <person name="Chen X."/>
        </authorList>
    </citation>
    <scope>NUCLEOTIDE SEQUENCE [LARGE SCALE GENOMIC DNA]</scope>
    <source>
        <strain evidence="3">cv. Fuhuasheng</strain>
        <tissue evidence="2">Leaves</tissue>
    </source>
</reference>
<evidence type="ECO:0000256" key="1">
    <source>
        <dbReference type="SAM" id="MobiDB-lite"/>
    </source>
</evidence>
<keyword evidence="3" id="KW-1185">Reference proteome</keyword>
<dbReference type="PRINTS" id="PR00439">
    <property type="entry name" value="11SGLOBULIN"/>
</dbReference>
<dbReference type="Proteomes" id="UP000289738">
    <property type="component" value="Chromosome B04"/>
</dbReference>
<dbReference type="Gene3D" id="2.60.120.10">
    <property type="entry name" value="Jelly Rolls"/>
    <property type="match status" value="1"/>
</dbReference>
<evidence type="ECO:0000313" key="2">
    <source>
        <dbReference type="EMBL" id="RYR15445.1"/>
    </source>
</evidence>
<dbReference type="GO" id="GO:0045735">
    <property type="term" value="F:nutrient reservoir activity"/>
    <property type="evidence" value="ECO:0007669"/>
    <property type="project" value="InterPro"/>
</dbReference>
<dbReference type="AlphaFoldDB" id="A0A444ZMV8"/>
<dbReference type="InterPro" id="IPR014710">
    <property type="entry name" value="RmlC-like_jellyroll"/>
</dbReference>